<evidence type="ECO:0000313" key="2">
    <source>
        <dbReference type="EMBL" id="RCW46273.1"/>
    </source>
</evidence>
<dbReference type="AlphaFoldDB" id="A0A368VWP4"/>
<proteinExistence type="predicted"/>
<organism evidence="2 3">
    <name type="scientific">Halopolyspora algeriensis</name>
    <dbReference type="NCBI Taxonomy" id="1500506"/>
    <lineage>
        <taxon>Bacteria</taxon>
        <taxon>Bacillati</taxon>
        <taxon>Actinomycetota</taxon>
        <taxon>Actinomycetes</taxon>
        <taxon>Actinomycetes incertae sedis</taxon>
        <taxon>Halopolyspora</taxon>
    </lineage>
</organism>
<dbReference type="EMBL" id="QPJC01000002">
    <property type="protein sequence ID" value="RCW46273.1"/>
    <property type="molecule type" value="Genomic_DNA"/>
</dbReference>
<evidence type="ECO:0000256" key="1">
    <source>
        <dbReference type="SAM" id="MobiDB-lite"/>
    </source>
</evidence>
<sequence>MVSHDPERSGEPKRSDPDPSGPESGMRPVRYRAGAAGESWRCVHMAVPEPGGLLVSACGRWFRPERMEQAAGGMPCVACVQALAAAERGEARQRLVDEHGEDGLPR</sequence>
<dbReference type="Proteomes" id="UP000253495">
    <property type="component" value="Unassembled WGS sequence"/>
</dbReference>
<accession>A0A368VWP4</accession>
<feature type="region of interest" description="Disordered" evidence="1">
    <location>
        <begin position="1"/>
        <end position="31"/>
    </location>
</feature>
<name>A0A368VWP4_9ACTN</name>
<comment type="caution">
    <text evidence="2">The sequence shown here is derived from an EMBL/GenBank/DDBJ whole genome shotgun (WGS) entry which is preliminary data.</text>
</comment>
<keyword evidence="3" id="KW-1185">Reference proteome</keyword>
<protein>
    <submittedName>
        <fullName evidence="2">Uncharacterized protein</fullName>
    </submittedName>
</protein>
<gene>
    <name evidence="2" type="ORF">DFQ14_102576</name>
</gene>
<feature type="compositionally biased region" description="Basic and acidic residues" evidence="1">
    <location>
        <begin position="1"/>
        <end position="17"/>
    </location>
</feature>
<evidence type="ECO:0000313" key="3">
    <source>
        <dbReference type="Proteomes" id="UP000253495"/>
    </source>
</evidence>
<reference evidence="2 3" key="1">
    <citation type="submission" date="2018-07" db="EMBL/GenBank/DDBJ databases">
        <title>Genomic Encyclopedia of Type Strains, Phase III (KMG-III): the genomes of soil and plant-associated and newly described type strains.</title>
        <authorList>
            <person name="Whitman W."/>
        </authorList>
    </citation>
    <scope>NUCLEOTIDE SEQUENCE [LARGE SCALE GENOMIC DNA]</scope>
    <source>
        <strain evidence="2 3">CECT 8575</strain>
    </source>
</reference>
<dbReference type="RefSeq" id="WP_114452051.1">
    <property type="nucleotide sequence ID" value="NZ_QPJC01000002.1"/>
</dbReference>